<reference evidence="2 3" key="1">
    <citation type="submission" date="2021-05" db="EMBL/GenBank/DDBJ databases">
        <title>Petroleum and Energy Research Collection (APPE): ex situ preservation of microbial diversity associated with the oil industry and exploitation of its biotechnological potential.</title>
        <authorList>
            <person name="Paixao C.T.M."/>
            <person name="Gomes M.B."/>
            <person name="Oliveira V.M."/>
        </authorList>
    </citation>
    <scope>NUCLEOTIDE SEQUENCE [LARGE SCALE GENOMIC DNA]</scope>
    <source>
        <strain evidence="2 3">LIT2</strain>
    </source>
</reference>
<feature type="region of interest" description="Disordered" evidence="1">
    <location>
        <begin position="98"/>
        <end position="132"/>
    </location>
</feature>
<feature type="compositionally biased region" description="Basic and acidic residues" evidence="1">
    <location>
        <begin position="107"/>
        <end position="132"/>
    </location>
</feature>
<dbReference type="Proteomes" id="UP001319883">
    <property type="component" value="Unassembled WGS sequence"/>
</dbReference>
<accession>A0ABS7X2Z3</accession>
<protein>
    <submittedName>
        <fullName evidence="2">Entry exclusion protein 1</fullName>
    </submittedName>
</protein>
<proteinExistence type="predicted"/>
<evidence type="ECO:0000313" key="3">
    <source>
        <dbReference type="Proteomes" id="UP001319883"/>
    </source>
</evidence>
<keyword evidence="3" id="KW-1185">Reference proteome</keyword>
<organism evidence="2 3">
    <name type="scientific">Modicisalibacter tunisiensis</name>
    <dbReference type="NCBI Taxonomy" id="390637"/>
    <lineage>
        <taxon>Bacteria</taxon>
        <taxon>Pseudomonadati</taxon>
        <taxon>Pseudomonadota</taxon>
        <taxon>Gammaproteobacteria</taxon>
        <taxon>Oceanospirillales</taxon>
        <taxon>Halomonadaceae</taxon>
        <taxon>Modicisalibacter</taxon>
    </lineage>
</organism>
<evidence type="ECO:0000313" key="2">
    <source>
        <dbReference type="EMBL" id="MBZ9569267.1"/>
    </source>
</evidence>
<evidence type="ECO:0000256" key="1">
    <source>
        <dbReference type="SAM" id="MobiDB-lite"/>
    </source>
</evidence>
<sequence length="132" mass="15022">MQISVAEAARLYGKQRKTLYRHMDAGRLSYQVLGSGRRALDLAELIRVYGEPPGQRHGNDTPQTEGVTRDGEALVWRAMLEELQALRREVAELRQQLALPAPAAPEPEPRQDRPDKVRSLDDVLARFESRRH</sequence>
<dbReference type="RefSeq" id="WP_224416869.1">
    <property type="nucleotide sequence ID" value="NZ_JAGXFC010000003.1"/>
</dbReference>
<comment type="caution">
    <text evidence="2">The sequence shown here is derived from an EMBL/GenBank/DDBJ whole genome shotgun (WGS) entry which is preliminary data.</text>
</comment>
<name>A0ABS7X2Z3_9GAMM</name>
<gene>
    <name evidence="2" type="ORF">KGQ91_16485</name>
</gene>
<dbReference type="EMBL" id="JAGXFD010000003">
    <property type="protein sequence ID" value="MBZ9569267.1"/>
    <property type="molecule type" value="Genomic_DNA"/>
</dbReference>